<feature type="domain" description="Methylmalonyl-CoA mutase alpha/beta chain catalytic" evidence="7">
    <location>
        <begin position="153"/>
        <end position="445"/>
    </location>
</feature>
<dbReference type="CDD" id="cd03677">
    <property type="entry name" value="MM_CoA_mutase_beta"/>
    <property type="match status" value="1"/>
</dbReference>
<evidence type="ECO:0000256" key="2">
    <source>
        <dbReference type="ARBA" id="ARBA00008465"/>
    </source>
</evidence>
<proteinExistence type="inferred from homology"/>
<dbReference type="SUPFAM" id="SSF52242">
    <property type="entry name" value="Cobalamin (vitamin B12)-binding domain"/>
    <property type="match status" value="1"/>
</dbReference>
<keyword evidence="5 8" id="KW-0413">Isomerase</keyword>
<dbReference type="Pfam" id="PF01642">
    <property type="entry name" value="MM_CoA_mutase"/>
    <property type="match status" value="2"/>
</dbReference>
<comment type="caution">
    <text evidence="8">The sequence shown here is derived from an EMBL/GenBank/DDBJ whole genome shotgun (WGS) entry which is preliminary data.</text>
</comment>
<evidence type="ECO:0000259" key="7">
    <source>
        <dbReference type="Pfam" id="PF01642"/>
    </source>
</evidence>
<evidence type="ECO:0000256" key="6">
    <source>
        <dbReference type="ARBA" id="ARBA00023285"/>
    </source>
</evidence>
<evidence type="ECO:0000256" key="4">
    <source>
        <dbReference type="ARBA" id="ARBA00022628"/>
    </source>
</evidence>
<sequence>MEKIKNQTFPSKTITEWKTIAETSLKGKTIEALDSITYENIILKPLYSLHDEQPVSVYPGGSDFRRGIYPLGYITNEWKIAQHLTYQTAEELEENFLHAFEKGQSAISFEVSKNLFETNKSFSNVIAKLFSQYPFAINAKDFQSGFLDLLKKIADREGSADKISGYIGSDPIAQFVEEEFISEEFFNEWVKNIQQSNEKFSNLQTILIDTVPYHNGGANAVQELGIAMAVGVYYLEKIQGTGMELEEILEKMIFQFAIGGNFFMEIAKLRAARVLWRRITDAYGVKGDACGMHIAAETSSFTKTVNDPYVNLLRAGNEAFAAVIGGVQYLHVNSFDNLTGSTLFSERIARNTQLLLKEEAHLKKVIDPAGGSWYVEELTNQLAEKAWRYFQQIEANSGILEVLKSNWLQRDIAAVYEKKNKDIQTRNHSIVGTNVYANLNEMVPEKKRLKKKPYFVGVDTSLIKIEAIPQRRLAEPFEELRIKANQLAKKTAGHLPLVGMICLGELKQHKARLDFMKGFLAAGGIKTQESMPILTVENARQFVSEQPFKYFCFCGTNDQYEMVGHEILTILIAEYPERIFYFAGLPEKEKQTQWKDEGIKQFIHIKSNCYEILAEILNDLEVSSVEETKA</sequence>
<comment type="cofactor">
    <cofactor evidence="1">
        <name>adenosylcob(III)alamin</name>
        <dbReference type="ChEBI" id="CHEBI:18408"/>
    </cofactor>
</comment>
<evidence type="ECO:0000256" key="5">
    <source>
        <dbReference type="ARBA" id="ARBA00023235"/>
    </source>
</evidence>
<dbReference type="PROSITE" id="PS00544">
    <property type="entry name" value="METMALONYL_COA_MUTASE"/>
    <property type="match status" value="1"/>
</dbReference>
<dbReference type="EC" id="5.4.99.2" evidence="3"/>
<reference evidence="8" key="1">
    <citation type="submission" date="2022-04" db="EMBL/GenBank/DDBJ databases">
        <authorList>
            <person name="Criscuolo A."/>
        </authorList>
    </citation>
    <scope>NUCLEOTIDE SEQUENCE</scope>
    <source>
        <strain evidence="8">CIP111895</strain>
    </source>
</reference>
<dbReference type="Gene3D" id="3.20.20.240">
    <property type="entry name" value="Methylmalonyl-CoA mutase"/>
    <property type="match status" value="1"/>
</dbReference>
<protein>
    <recommendedName>
        <fullName evidence="3">methylmalonyl-CoA mutase</fullName>
        <ecNumber evidence="3">5.4.99.2</ecNumber>
    </recommendedName>
</protein>
<dbReference type="SUPFAM" id="SSF51703">
    <property type="entry name" value="Cobalamin (vitamin B12)-dependent enzymes"/>
    <property type="match status" value="1"/>
</dbReference>
<evidence type="ECO:0000256" key="3">
    <source>
        <dbReference type="ARBA" id="ARBA00012398"/>
    </source>
</evidence>
<dbReference type="InterPro" id="IPR036724">
    <property type="entry name" value="Cobalamin-bd_sf"/>
</dbReference>
<evidence type="ECO:0000313" key="8">
    <source>
        <dbReference type="EMBL" id="CAH2716340.1"/>
    </source>
</evidence>
<dbReference type="InterPro" id="IPR058549">
    <property type="entry name" value="MeMalonylCoA_mutase_a/b_site"/>
</dbReference>
<dbReference type="InterPro" id="IPR016176">
    <property type="entry name" value="Cbl-dep_enz_cat"/>
</dbReference>
<evidence type="ECO:0000313" key="9">
    <source>
        <dbReference type="Proteomes" id="UP000838308"/>
    </source>
</evidence>
<organism evidence="8 9">
    <name type="scientific">Neobacillus rhizosphaerae</name>
    <dbReference type="NCBI Taxonomy" id="2880965"/>
    <lineage>
        <taxon>Bacteria</taxon>
        <taxon>Bacillati</taxon>
        <taxon>Bacillota</taxon>
        <taxon>Bacilli</taxon>
        <taxon>Bacillales</taxon>
        <taxon>Bacillaceae</taxon>
        <taxon>Neobacillus</taxon>
    </lineage>
</organism>
<dbReference type="RefSeq" id="WP_248736595.1">
    <property type="nucleotide sequence ID" value="NZ_CALBWS010000026.1"/>
</dbReference>
<gene>
    <name evidence="8" type="primary">mutA</name>
    <name evidence="8" type="ORF">BACCIP111895_03525</name>
</gene>
<name>A0ABM9EUJ8_9BACI</name>
<dbReference type="InterPro" id="IPR006099">
    <property type="entry name" value="MeMalonylCoA_mutase_a/b_cat"/>
</dbReference>
<keyword evidence="6" id="KW-0170">Cobalt</keyword>
<dbReference type="Gene3D" id="3.40.50.280">
    <property type="entry name" value="Cobalamin-binding domain"/>
    <property type="match status" value="1"/>
</dbReference>
<dbReference type="PANTHER" id="PTHR48101">
    <property type="entry name" value="METHYLMALONYL-COA MUTASE, MITOCHONDRIAL-RELATED"/>
    <property type="match status" value="1"/>
</dbReference>
<evidence type="ECO:0000256" key="1">
    <source>
        <dbReference type="ARBA" id="ARBA00001922"/>
    </source>
</evidence>
<feature type="domain" description="Methylmalonyl-CoA mutase alpha/beta chain catalytic" evidence="7">
    <location>
        <begin position="37"/>
        <end position="109"/>
    </location>
</feature>
<keyword evidence="9" id="KW-1185">Reference proteome</keyword>
<keyword evidence="4" id="KW-0846">Cobalamin</keyword>
<accession>A0ABM9EUJ8</accession>
<dbReference type="Proteomes" id="UP000838308">
    <property type="component" value="Unassembled WGS sequence"/>
</dbReference>
<comment type="similarity">
    <text evidence="2">Belongs to the methylmalonyl-CoA mutase family.</text>
</comment>
<dbReference type="GO" id="GO:0004494">
    <property type="term" value="F:methylmalonyl-CoA mutase activity"/>
    <property type="evidence" value="ECO:0007669"/>
    <property type="project" value="UniProtKB-EC"/>
</dbReference>
<dbReference type="EMBL" id="CALBWS010000026">
    <property type="protein sequence ID" value="CAH2716340.1"/>
    <property type="molecule type" value="Genomic_DNA"/>
</dbReference>